<dbReference type="CDD" id="cd02968">
    <property type="entry name" value="SCO"/>
    <property type="match status" value="1"/>
</dbReference>
<reference evidence="5 6" key="1">
    <citation type="submission" date="2018-11" db="EMBL/GenBank/DDBJ databases">
        <authorList>
            <person name="Criscuolo A."/>
        </authorList>
    </citation>
    <scope>NUCLEOTIDE SEQUENCE [LARGE SCALE GENOMIC DNA]</scope>
    <source>
        <strain evidence="5">ACIP111625</strain>
    </source>
</reference>
<dbReference type="RefSeq" id="WP_124085353.1">
    <property type="nucleotide sequence ID" value="NZ_UXAW01000048.1"/>
</dbReference>
<dbReference type="FunFam" id="3.40.30.10:FF:000013">
    <property type="entry name" value="Blast:Protein SCO1 homolog, mitochondrial"/>
    <property type="match status" value="1"/>
</dbReference>
<proteinExistence type="inferred from homology"/>
<feature type="binding site" evidence="3">
    <location>
        <position position="81"/>
    </location>
    <ligand>
        <name>Cu cation</name>
        <dbReference type="ChEBI" id="CHEBI:23378"/>
    </ligand>
</feature>
<keyword evidence="2 3" id="KW-0186">Copper</keyword>
<name>A0A3P5X7A4_9RHOB</name>
<gene>
    <name evidence="5" type="ORF">XINFAN_00925</name>
</gene>
<evidence type="ECO:0000313" key="5">
    <source>
        <dbReference type="EMBL" id="VDC23214.1"/>
    </source>
</evidence>
<dbReference type="PANTHER" id="PTHR12151">
    <property type="entry name" value="ELECTRON TRANSPORT PROTIN SCO1/SENC FAMILY MEMBER"/>
    <property type="match status" value="1"/>
</dbReference>
<organism evidence="5 6">
    <name type="scientific">Pseudogemmobacter humi</name>
    <dbReference type="NCBI Taxonomy" id="2483812"/>
    <lineage>
        <taxon>Bacteria</taxon>
        <taxon>Pseudomonadati</taxon>
        <taxon>Pseudomonadota</taxon>
        <taxon>Alphaproteobacteria</taxon>
        <taxon>Rhodobacterales</taxon>
        <taxon>Paracoccaceae</taxon>
        <taxon>Pseudogemmobacter</taxon>
    </lineage>
</organism>
<comment type="similarity">
    <text evidence="1">Belongs to the SCO1/2 family.</text>
</comment>
<evidence type="ECO:0008006" key="7">
    <source>
        <dbReference type="Google" id="ProtNLM"/>
    </source>
</evidence>
<dbReference type="OrthoDB" id="9790194at2"/>
<sequence>MNRFYAIGAAGIVAAFLGGTAGWLWLSNGAAADPLAKCREGNVGGADIGGPFTLLDKDGQSVSDKDVLTRPALVYFGYTFCPDVCPVDMSRNAEALDLLEEQGREVDLVFITVDPARDTPEVVGEYASAMHPRAIGLTGSEEQIKAAANAYKVYYRVQPAEDEYYLVDHSAFTYLMLPGIGFADFYKREATPEDMAKGVACMLDAAG</sequence>
<dbReference type="EMBL" id="UXAW01000048">
    <property type="protein sequence ID" value="VDC23214.1"/>
    <property type="molecule type" value="Genomic_DNA"/>
</dbReference>
<keyword evidence="3" id="KW-0479">Metal-binding</keyword>
<dbReference type="SUPFAM" id="SSF52833">
    <property type="entry name" value="Thioredoxin-like"/>
    <property type="match status" value="1"/>
</dbReference>
<keyword evidence="6" id="KW-1185">Reference proteome</keyword>
<dbReference type="InterPro" id="IPR003782">
    <property type="entry name" value="SCO1/SenC"/>
</dbReference>
<dbReference type="GO" id="GO:0046872">
    <property type="term" value="F:metal ion binding"/>
    <property type="evidence" value="ECO:0007669"/>
    <property type="project" value="UniProtKB-KW"/>
</dbReference>
<dbReference type="Pfam" id="PF02630">
    <property type="entry name" value="SCO1-SenC"/>
    <property type="match status" value="1"/>
</dbReference>
<feature type="binding site" evidence="3">
    <location>
        <position position="85"/>
    </location>
    <ligand>
        <name>Cu cation</name>
        <dbReference type="ChEBI" id="CHEBI:23378"/>
    </ligand>
</feature>
<evidence type="ECO:0000256" key="3">
    <source>
        <dbReference type="PIRSR" id="PIRSR603782-1"/>
    </source>
</evidence>
<dbReference type="AlphaFoldDB" id="A0A3P5X7A4"/>
<protein>
    <recommendedName>
        <fullName evidence="7">SCO1/SenC</fullName>
    </recommendedName>
</protein>
<evidence type="ECO:0000256" key="4">
    <source>
        <dbReference type="PIRSR" id="PIRSR603782-2"/>
    </source>
</evidence>
<dbReference type="Proteomes" id="UP000277498">
    <property type="component" value="Unassembled WGS sequence"/>
</dbReference>
<dbReference type="Gene3D" id="3.40.30.10">
    <property type="entry name" value="Glutaredoxin"/>
    <property type="match status" value="1"/>
</dbReference>
<accession>A0A3P5X7A4</accession>
<keyword evidence="4" id="KW-1015">Disulfide bond</keyword>
<evidence type="ECO:0000256" key="1">
    <source>
        <dbReference type="ARBA" id="ARBA00010996"/>
    </source>
</evidence>
<evidence type="ECO:0000256" key="2">
    <source>
        <dbReference type="ARBA" id="ARBA00023008"/>
    </source>
</evidence>
<dbReference type="InterPro" id="IPR036249">
    <property type="entry name" value="Thioredoxin-like_sf"/>
</dbReference>
<feature type="binding site" evidence="3">
    <location>
        <position position="169"/>
    </location>
    <ligand>
        <name>Cu cation</name>
        <dbReference type="ChEBI" id="CHEBI:23378"/>
    </ligand>
</feature>
<dbReference type="PANTHER" id="PTHR12151:SF25">
    <property type="entry name" value="LINALOOL DEHYDRATASE_ISOMERASE DOMAIN-CONTAINING PROTEIN"/>
    <property type="match status" value="1"/>
</dbReference>
<evidence type="ECO:0000313" key="6">
    <source>
        <dbReference type="Proteomes" id="UP000277498"/>
    </source>
</evidence>
<feature type="disulfide bond" description="Redox-active" evidence="4">
    <location>
        <begin position="81"/>
        <end position="85"/>
    </location>
</feature>